<keyword evidence="5" id="KW-1185">Reference proteome</keyword>
<feature type="domain" description="Protein kinase" evidence="3">
    <location>
        <begin position="1"/>
        <end position="282"/>
    </location>
</feature>
<dbReference type="Pfam" id="PF00069">
    <property type="entry name" value="Pkinase"/>
    <property type="match status" value="1"/>
</dbReference>
<keyword evidence="1" id="KW-0547">Nucleotide-binding</keyword>
<sequence>MDSDSDLYQVPTDVVENWISLNRIQHHLMSAHSNAELHTKMLPFTLPLVAKFHKIESLKKPGLQTEIRLLRKLDHTNIIKTFDALKQQVFQGSFVIVYEYGTQGNLFDFMLKNLRLEKYIVRDICVQLIIVHDQCICHRQISPIYVVIDSELVPKIIHFRDAVEFEEGKLDAQLTWEDGLSYMYAPPEVVKLKNSDTYSGKMADLWAMGMVLFYVATVKPFFEDEEKALEGLKDFKLYFPEKNIFGLPISLSDAQMKFFEDVFQENSASRLSLREMLLSEWLLTEAQESATNSNSPFI</sequence>
<dbReference type="GO" id="GO:0005524">
    <property type="term" value="F:ATP binding"/>
    <property type="evidence" value="ECO:0007669"/>
    <property type="project" value="UniProtKB-KW"/>
</dbReference>
<proteinExistence type="predicted"/>
<dbReference type="EMBL" id="JBJKFK010001077">
    <property type="protein sequence ID" value="KAL3314167.1"/>
    <property type="molecule type" value="Genomic_DNA"/>
</dbReference>
<reference evidence="4 5" key="1">
    <citation type="submission" date="2024-11" db="EMBL/GenBank/DDBJ databases">
        <title>Adaptive evolution of stress response genes in parasites aligns with host niche diversity.</title>
        <authorList>
            <person name="Hahn C."/>
            <person name="Resl P."/>
        </authorList>
    </citation>
    <scope>NUCLEOTIDE SEQUENCE [LARGE SCALE GENOMIC DNA]</scope>
    <source>
        <strain evidence="4">EGGRZ-B1_66</strain>
        <tissue evidence="4">Body</tissue>
    </source>
</reference>
<dbReference type="PANTHER" id="PTHR24346">
    <property type="entry name" value="MAP/MICROTUBULE AFFINITY-REGULATING KINASE"/>
    <property type="match status" value="1"/>
</dbReference>
<dbReference type="InterPro" id="IPR011009">
    <property type="entry name" value="Kinase-like_dom_sf"/>
</dbReference>
<dbReference type="PROSITE" id="PS50011">
    <property type="entry name" value="PROTEIN_KINASE_DOM"/>
    <property type="match status" value="1"/>
</dbReference>
<keyword evidence="2" id="KW-0067">ATP-binding</keyword>
<dbReference type="AlphaFoldDB" id="A0ABD2Q4N2"/>
<gene>
    <name evidence="4" type="ORF">Ciccas_007221</name>
</gene>
<dbReference type="SUPFAM" id="SSF56112">
    <property type="entry name" value="Protein kinase-like (PK-like)"/>
    <property type="match status" value="1"/>
</dbReference>
<dbReference type="SMART" id="SM00220">
    <property type="entry name" value="S_TKc"/>
    <property type="match status" value="1"/>
</dbReference>
<evidence type="ECO:0000259" key="3">
    <source>
        <dbReference type="PROSITE" id="PS50011"/>
    </source>
</evidence>
<evidence type="ECO:0000313" key="4">
    <source>
        <dbReference type="EMBL" id="KAL3314167.1"/>
    </source>
</evidence>
<evidence type="ECO:0000256" key="2">
    <source>
        <dbReference type="ARBA" id="ARBA00022840"/>
    </source>
</evidence>
<dbReference type="PANTHER" id="PTHR24346:SF30">
    <property type="entry name" value="MATERNAL EMBRYONIC LEUCINE ZIPPER KINASE"/>
    <property type="match status" value="1"/>
</dbReference>
<name>A0ABD2Q4N2_9PLAT</name>
<evidence type="ECO:0000313" key="5">
    <source>
        <dbReference type="Proteomes" id="UP001626550"/>
    </source>
</evidence>
<evidence type="ECO:0000256" key="1">
    <source>
        <dbReference type="ARBA" id="ARBA00022741"/>
    </source>
</evidence>
<dbReference type="InterPro" id="IPR000719">
    <property type="entry name" value="Prot_kinase_dom"/>
</dbReference>
<protein>
    <recommendedName>
        <fullName evidence="3">Protein kinase domain-containing protein</fullName>
    </recommendedName>
</protein>
<accession>A0ABD2Q4N2</accession>
<organism evidence="4 5">
    <name type="scientific">Cichlidogyrus casuarinus</name>
    <dbReference type="NCBI Taxonomy" id="1844966"/>
    <lineage>
        <taxon>Eukaryota</taxon>
        <taxon>Metazoa</taxon>
        <taxon>Spiralia</taxon>
        <taxon>Lophotrochozoa</taxon>
        <taxon>Platyhelminthes</taxon>
        <taxon>Monogenea</taxon>
        <taxon>Monopisthocotylea</taxon>
        <taxon>Dactylogyridea</taxon>
        <taxon>Ancyrocephalidae</taxon>
        <taxon>Cichlidogyrus</taxon>
    </lineage>
</organism>
<comment type="caution">
    <text evidence="4">The sequence shown here is derived from an EMBL/GenBank/DDBJ whole genome shotgun (WGS) entry which is preliminary data.</text>
</comment>
<dbReference type="Proteomes" id="UP001626550">
    <property type="component" value="Unassembled WGS sequence"/>
</dbReference>
<dbReference type="Gene3D" id="1.10.510.10">
    <property type="entry name" value="Transferase(Phosphotransferase) domain 1"/>
    <property type="match status" value="1"/>
</dbReference>